<protein>
    <recommendedName>
        <fullName evidence="8">CCHC-type domain-containing protein</fullName>
    </recommendedName>
</protein>
<dbReference type="OMA" id="GTHELED"/>
<dbReference type="SUPFAM" id="SSF81631">
    <property type="entry name" value="PAP/OAS1 substrate-binding domain"/>
    <property type="match status" value="2"/>
</dbReference>
<reference evidence="9" key="1">
    <citation type="submission" date="2022-11" db="UniProtKB">
        <authorList>
            <consortium name="EnsemblMetazoa"/>
        </authorList>
    </citation>
    <scope>IDENTIFICATION</scope>
</reference>
<keyword evidence="5" id="KW-0460">Magnesium</keyword>
<dbReference type="GO" id="GO:0031123">
    <property type="term" value="P:RNA 3'-end processing"/>
    <property type="evidence" value="ECO:0007669"/>
    <property type="project" value="TreeGrafter"/>
</dbReference>
<dbReference type="OrthoDB" id="407432at2759"/>
<dbReference type="GO" id="GO:0050265">
    <property type="term" value="F:RNA uridylyltransferase activity"/>
    <property type="evidence" value="ECO:0007669"/>
    <property type="project" value="TreeGrafter"/>
</dbReference>
<sequence>MAFRYWARLCGLDSQSDGSMPAYSFVLMTIFFLQHCDPPVVPVLQEDETLERQNTDTLGELWIKMLQFYTVDVAVEEMVISVRKREPISREELKIPNRRLVIEDPIAINKKNIAKSLSSNTVFQYLIDRLQQALLYFGKPQKAACTCRSNAVSGSKATKTTNARIDSSKAIQTNRKSSEDTVTKNVDTMNTSIQTTKQCIELDTKDEIANLEQIPIGNTGVSRAIPTISMMSGLSRNLQLPPSKDSTKSVSAKLKGKSGNDSELESACRKSTIGSDSDIEDSLVTDSTEKDGSTSDVDLLDGHLNTARLQNCIVPDKQYCSAGCGDDVMRQQQVKSIVEVDTQTDMSKSEISLCHHHFRYAFNEKILTGGIKVVVICNGCGKEGHKVAECPDDTLPKLVSLPPMAKAFLRRIDVLCRFVEDQFCLKDWALVQRDKAIVSYENTIRKHGYQDATLELFGSSRNGFGFANSDMDICLKFRHIQTAEDIDIPNIIEDLAKKLKRHSNLHHIIPISTAKVPIVKFVDPYMKIDVDISLYNCLAQANTRMLYVYSKIDPRVRQLVYTAKVFAKMCDIGDASKGSLSSYAYTIMTIFFLQQRKPPVLPVLQELYGGNEKPENLVEGWNAWFFSDLKELRHIWRSSNKESVGELWLGFLRFFTEEFSSKKHVVCIRQHQLLSRFEKMWTGSARGFAIEDPFDLDHNLGSGVSRKMATFIMQVFIRAREHFGTPKRIVGYRSDFEYFFDTFMLTGGEAPPNDRCCRVCGKVGHFLKDCPHRKGHKETGRSRERDENAKKGKNKEMDINKAKMDQAANDAKSSTSVKAVVPKRSSTQVTAPQRADEVASLTVPANADEREAPQDGAMAKSTVKQETPETPFVSTTVFYSQGSPSPIQVKIGDTWQQHLEEKKRQKKQEPRRKNKSDSENKEGLVPVISHNASPDHSANVLSNYIVLAGSEQIPVSCSPTKNEQDEHLQKAMQQFTIHSQSAPSKDCDLSSANMSSKNAAFVQSYPPSCEKPDCSQQHLHHWQDHTQHEAQQILPKEEQLQRINHGQQYQEQQQYQQQKEQYQQKKQQYQQQQQYQYQEQLYQQQQYQQQQYQQKQQQQHFPQPGASHSSQNKQTCQVKEQQCNSESGQRFIANLNTLADSLHSNPNLSSNEKPRTLQEIEEIQMRKLNLQHPEQMQPNLTMSGHENGPSQDQISPLHHSHTKFLSTVTNSPSLPGRIQGSPVGLQFHTSTPGTNPGPAAYGLSPETVWGYTGSTQGGGIWPIRTNQPHQAACEGSSPQYLTSRLSEQSNIGTALLQGVSMLQNRSAKFLVKSASCDLFPTYESNAI</sequence>
<dbReference type="GO" id="GO:0003676">
    <property type="term" value="F:nucleic acid binding"/>
    <property type="evidence" value="ECO:0007669"/>
    <property type="project" value="InterPro"/>
</dbReference>
<feature type="compositionally biased region" description="Basic residues" evidence="7">
    <location>
        <begin position="904"/>
        <end position="914"/>
    </location>
</feature>
<evidence type="ECO:0000256" key="2">
    <source>
        <dbReference type="ARBA" id="ARBA00001946"/>
    </source>
</evidence>
<feature type="region of interest" description="Disordered" evidence="7">
    <location>
        <begin position="1095"/>
        <end position="1121"/>
    </location>
</feature>
<dbReference type="Pfam" id="PF22600">
    <property type="entry name" value="MTPAP-like_central"/>
    <property type="match status" value="1"/>
</dbReference>
<dbReference type="Pfam" id="PF00098">
    <property type="entry name" value="zf-CCHC"/>
    <property type="match status" value="1"/>
</dbReference>
<dbReference type="Pfam" id="PF03828">
    <property type="entry name" value="PAP_assoc"/>
    <property type="match status" value="2"/>
</dbReference>
<evidence type="ECO:0000259" key="8">
    <source>
        <dbReference type="PROSITE" id="PS50158"/>
    </source>
</evidence>
<dbReference type="SUPFAM" id="SSF57756">
    <property type="entry name" value="Retrovirus zinc finger-like domains"/>
    <property type="match status" value="1"/>
</dbReference>
<dbReference type="InterPro" id="IPR043519">
    <property type="entry name" value="NT_sf"/>
</dbReference>
<dbReference type="Gene3D" id="3.30.460.10">
    <property type="entry name" value="Beta Polymerase, domain 2"/>
    <property type="match status" value="1"/>
</dbReference>
<evidence type="ECO:0000256" key="6">
    <source>
        <dbReference type="PROSITE-ProRule" id="PRU00047"/>
    </source>
</evidence>
<feature type="domain" description="CCHC-type" evidence="8">
    <location>
        <begin position="377"/>
        <end position="392"/>
    </location>
</feature>
<feature type="compositionally biased region" description="Polar residues" evidence="7">
    <location>
        <begin position="163"/>
        <end position="175"/>
    </location>
</feature>
<evidence type="ECO:0000313" key="9">
    <source>
        <dbReference type="EnsemblMetazoa" id="XP_038056335.1"/>
    </source>
</evidence>
<evidence type="ECO:0000256" key="1">
    <source>
        <dbReference type="ARBA" id="ARBA00001936"/>
    </source>
</evidence>
<dbReference type="RefSeq" id="XP_038056335.1">
    <property type="nucleotide sequence ID" value="XM_038200407.1"/>
</dbReference>
<feature type="region of interest" description="Disordered" evidence="7">
    <location>
        <begin position="899"/>
        <end position="931"/>
    </location>
</feature>
<evidence type="ECO:0000256" key="7">
    <source>
        <dbReference type="SAM" id="MobiDB-lite"/>
    </source>
</evidence>
<dbReference type="SMART" id="SM00343">
    <property type="entry name" value="ZnF_C2HC"/>
    <property type="match status" value="2"/>
</dbReference>
<dbReference type="InterPro" id="IPR002058">
    <property type="entry name" value="PAP_assoc"/>
</dbReference>
<accession>A0A913ZYE9</accession>
<dbReference type="Proteomes" id="UP000887568">
    <property type="component" value="Unplaced"/>
</dbReference>
<feature type="compositionally biased region" description="Polar residues" evidence="7">
    <location>
        <begin position="1106"/>
        <end position="1121"/>
    </location>
</feature>
<dbReference type="CDD" id="cd05402">
    <property type="entry name" value="NT_PAP_TUTase"/>
    <property type="match status" value="1"/>
</dbReference>
<evidence type="ECO:0000313" key="10">
    <source>
        <dbReference type="Proteomes" id="UP000887568"/>
    </source>
</evidence>
<comment type="cofactor">
    <cofactor evidence="2">
        <name>Mg(2+)</name>
        <dbReference type="ChEBI" id="CHEBI:18420"/>
    </cofactor>
</comment>
<keyword evidence="6" id="KW-0862">Zinc</keyword>
<evidence type="ECO:0000256" key="3">
    <source>
        <dbReference type="ARBA" id="ARBA00022679"/>
    </source>
</evidence>
<dbReference type="Gene3D" id="1.10.1410.10">
    <property type="match status" value="2"/>
</dbReference>
<dbReference type="InterPro" id="IPR054708">
    <property type="entry name" value="MTPAP-like_central"/>
</dbReference>
<name>A0A913ZYE9_PATMI</name>
<feature type="region of interest" description="Disordered" evidence="7">
    <location>
        <begin position="235"/>
        <end position="296"/>
    </location>
</feature>
<dbReference type="GeneID" id="119728253"/>
<dbReference type="SUPFAM" id="SSF81301">
    <property type="entry name" value="Nucleotidyltransferase"/>
    <property type="match status" value="1"/>
</dbReference>
<feature type="compositionally biased region" description="Basic and acidic residues" evidence="7">
    <location>
        <begin position="770"/>
        <end position="804"/>
    </location>
</feature>
<organism evidence="9 10">
    <name type="scientific">Patiria miniata</name>
    <name type="common">Bat star</name>
    <name type="synonym">Asterina miniata</name>
    <dbReference type="NCBI Taxonomy" id="46514"/>
    <lineage>
        <taxon>Eukaryota</taxon>
        <taxon>Metazoa</taxon>
        <taxon>Echinodermata</taxon>
        <taxon>Eleutherozoa</taxon>
        <taxon>Asterozoa</taxon>
        <taxon>Asteroidea</taxon>
        <taxon>Valvatacea</taxon>
        <taxon>Valvatida</taxon>
        <taxon>Asterinidae</taxon>
        <taxon>Patiria</taxon>
    </lineage>
</organism>
<dbReference type="GO" id="GO:0008270">
    <property type="term" value="F:zinc ion binding"/>
    <property type="evidence" value="ECO:0007669"/>
    <property type="project" value="UniProtKB-KW"/>
</dbReference>
<dbReference type="PANTHER" id="PTHR12271:SF66">
    <property type="entry name" value="TERMINAL URIDYLYLTRANSFERASE TAILOR"/>
    <property type="match status" value="1"/>
</dbReference>
<keyword evidence="10" id="KW-1185">Reference proteome</keyword>
<keyword evidence="3" id="KW-0808">Transferase</keyword>
<dbReference type="PANTHER" id="PTHR12271">
    <property type="entry name" value="POLY A POLYMERASE CID PAP -RELATED"/>
    <property type="match status" value="1"/>
</dbReference>
<dbReference type="EnsemblMetazoa" id="XM_038200407.1">
    <property type="protein sequence ID" value="XP_038056335.1"/>
    <property type="gene ID" value="LOC119728253"/>
</dbReference>
<keyword evidence="6" id="KW-0863">Zinc-finger</keyword>
<dbReference type="InterPro" id="IPR001878">
    <property type="entry name" value="Znf_CCHC"/>
</dbReference>
<proteinExistence type="predicted"/>
<evidence type="ECO:0000256" key="4">
    <source>
        <dbReference type="ARBA" id="ARBA00022723"/>
    </source>
</evidence>
<dbReference type="PROSITE" id="PS50158">
    <property type="entry name" value="ZF_CCHC"/>
    <property type="match status" value="2"/>
</dbReference>
<feature type="region of interest" description="Disordered" evidence="7">
    <location>
        <begin position="1003"/>
        <end position="1031"/>
    </location>
</feature>
<evidence type="ECO:0000256" key="5">
    <source>
        <dbReference type="ARBA" id="ARBA00022842"/>
    </source>
</evidence>
<dbReference type="InterPro" id="IPR036875">
    <property type="entry name" value="Znf_CCHC_sf"/>
</dbReference>
<feature type="region of interest" description="Disordered" evidence="7">
    <location>
        <begin position="163"/>
        <end position="182"/>
    </location>
</feature>
<comment type="cofactor">
    <cofactor evidence="1">
        <name>Mn(2+)</name>
        <dbReference type="ChEBI" id="CHEBI:29035"/>
    </cofactor>
</comment>
<feature type="region of interest" description="Disordered" evidence="7">
    <location>
        <begin position="770"/>
        <end position="868"/>
    </location>
</feature>
<feature type="domain" description="CCHC-type" evidence="8">
    <location>
        <begin position="757"/>
        <end position="771"/>
    </location>
</feature>
<keyword evidence="4" id="KW-0479">Metal-binding</keyword>